<dbReference type="PANTHER" id="PTHR40788:SF1">
    <property type="entry name" value="IPA PROTEIN"/>
    <property type="match status" value="1"/>
</dbReference>
<reference evidence="2 3" key="1">
    <citation type="submission" date="2022-03" db="EMBL/GenBank/DDBJ databases">
        <title>Genome data of Colletotrichum spp.</title>
        <authorList>
            <person name="Utami Y.D."/>
            <person name="Hiruma K."/>
        </authorList>
    </citation>
    <scope>NUCLEOTIDE SEQUENCE [LARGE SCALE GENOMIC DNA]</scope>
    <source>
        <strain evidence="2 3">MAFF 239500</strain>
    </source>
</reference>
<evidence type="ECO:0000313" key="3">
    <source>
        <dbReference type="Proteomes" id="UP001055115"/>
    </source>
</evidence>
<comment type="caution">
    <text evidence="2">The sequence shown here is derived from an EMBL/GenBank/DDBJ whole genome shotgun (WGS) entry which is preliminary data.</text>
</comment>
<dbReference type="GeneID" id="73328719"/>
<proteinExistence type="predicted"/>
<sequence>MVKQKEQKQTPRLQPAPPLQISSDLARYVRDLFMDLSSRWERYGPTFEATWRSFNGDERSRVMEENDTTELDDYYVPEWNADDIAAKPEFLLDIIRYRATARLSEQCHKGSANNPSDFDFAARRMRESGIGPFPTGIKAYTIFQDGDEYGEAYIAINQKIAASFLLPRDKAHLCVPQTSGELVLGRQGHILQALNSMVKYTWERDPKEQARQLKATQSTETAALLLQLIHLSDDATDESASDNVTAKVVLDTARHHKKSLDRHWNLLGVEAGMLANKVEEWFTTQPGLIPDKQGQKLPVNTGKYLSPCLFDFVHDLAKNNVFWAYIVALLLELQGLEQDDTPGRNLILQEMAHVCHLAFQRAQSVFKRHIQRYTGRSWFERVCDECDNDGNPLVILTLNLDDLNDTETLIHPGLLQILQLCRPETTVDRALDWAKMLNNLWTTKPDEKLRIGLYAAEAEVLGELATLLSFIRDLTEAISLPPVTGKKRVKGLFVSKSHRLDKDLCALKDKLDLTMFTVPLMRLFKPNVAAGALEALDNFYKDKTGAGVLEAYNKVVEGSISELQSRCAQAKAKRLKENGPVSSSPSVPIGRDLFIEITPQKGDKAQGRKEKVKTRPPEGTNGSILPDDAPPPPPPAASRKPKIKVSADTAVVFDVLFDRTQNRRPIAFSDLESAMVELGFAVNSQSGSSSTTFTPPQESDWLPICVHRPHGTATKFEGYDVLRLSSRFKNHFGWDSETFEVA</sequence>
<dbReference type="EMBL" id="BQXU01000020">
    <property type="protein sequence ID" value="GKT47736.1"/>
    <property type="molecule type" value="Genomic_DNA"/>
</dbReference>
<dbReference type="PANTHER" id="PTHR40788">
    <property type="entry name" value="CLR5 DOMAIN-CONTAINING PROTEIN-RELATED"/>
    <property type="match status" value="1"/>
</dbReference>
<feature type="compositionally biased region" description="Basic and acidic residues" evidence="1">
    <location>
        <begin position="601"/>
        <end position="616"/>
    </location>
</feature>
<keyword evidence="3" id="KW-1185">Reference proteome</keyword>
<protein>
    <recommendedName>
        <fullName evidence="4">Ipa protein</fullName>
    </recommendedName>
</protein>
<evidence type="ECO:0008006" key="4">
    <source>
        <dbReference type="Google" id="ProtNLM"/>
    </source>
</evidence>
<dbReference type="Proteomes" id="UP001055115">
    <property type="component" value="Unassembled WGS sequence"/>
</dbReference>
<name>A0AA37P8R9_9PEZI</name>
<evidence type="ECO:0000256" key="1">
    <source>
        <dbReference type="SAM" id="MobiDB-lite"/>
    </source>
</evidence>
<dbReference type="RefSeq" id="XP_049130086.1">
    <property type="nucleotide sequence ID" value="XM_049274129.1"/>
</dbReference>
<organism evidence="2 3">
    <name type="scientific">Colletotrichum spaethianum</name>
    <dbReference type="NCBI Taxonomy" id="700344"/>
    <lineage>
        <taxon>Eukaryota</taxon>
        <taxon>Fungi</taxon>
        <taxon>Dikarya</taxon>
        <taxon>Ascomycota</taxon>
        <taxon>Pezizomycotina</taxon>
        <taxon>Sordariomycetes</taxon>
        <taxon>Hypocreomycetidae</taxon>
        <taxon>Glomerellales</taxon>
        <taxon>Glomerellaceae</taxon>
        <taxon>Colletotrichum</taxon>
        <taxon>Colletotrichum spaethianum species complex</taxon>
    </lineage>
</organism>
<feature type="region of interest" description="Disordered" evidence="1">
    <location>
        <begin position="598"/>
        <end position="643"/>
    </location>
</feature>
<evidence type="ECO:0000313" key="2">
    <source>
        <dbReference type="EMBL" id="GKT47736.1"/>
    </source>
</evidence>
<gene>
    <name evidence="2" type="ORF">ColSpa_07917</name>
</gene>
<dbReference type="AlphaFoldDB" id="A0AA37P8R9"/>
<accession>A0AA37P8R9</accession>